<organism evidence="1 2">
    <name type="scientific">Reyranella soli</name>
    <dbReference type="NCBI Taxonomy" id="1230389"/>
    <lineage>
        <taxon>Bacteria</taxon>
        <taxon>Pseudomonadati</taxon>
        <taxon>Pseudomonadota</taxon>
        <taxon>Alphaproteobacteria</taxon>
        <taxon>Hyphomicrobiales</taxon>
        <taxon>Reyranellaceae</taxon>
        <taxon>Reyranella</taxon>
    </lineage>
</organism>
<gene>
    <name evidence="1" type="ORF">RSO01_03970</name>
</gene>
<sequence length="166" mass="18541">MRYQIQLATSVDVAFLAAVIDEDREQWNSDNGAVPIDRLLQTCACSAQVWAARDSHGTPTALWGVTPVSDDPEVGHLWMLACETFDNNPAELESLSRLVFGEMLSQFPRLENYVDSRKVRAIELLRSIGFAVEPAIPRPADDADFHRVWIDSDRLMIRGAACNLPN</sequence>
<dbReference type="AlphaFoldDB" id="A0A512N3P9"/>
<dbReference type="OrthoDB" id="6711434at2"/>
<dbReference type="RefSeq" id="WP_147145611.1">
    <property type="nucleotide sequence ID" value="NZ_BKAJ01000004.1"/>
</dbReference>
<evidence type="ECO:0000313" key="1">
    <source>
        <dbReference type="EMBL" id="GEP53231.1"/>
    </source>
</evidence>
<comment type="caution">
    <text evidence="1">The sequence shown here is derived from an EMBL/GenBank/DDBJ whole genome shotgun (WGS) entry which is preliminary data.</text>
</comment>
<proteinExistence type="predicted"/>
<dbReference type="Proteomes" id="UP000321058">
    <property type="component" value="Unassembled WGS sequence"/>
</dbReference>
<reference evidence="1 2" key="1">
    <citation type="submission" date="2019-07" db="EMBL/GenBank/DDBJ databases">
        <title>Whole genome shotgun sequence of Reyranella soli NBRC 108950.</title>
        <authorList>
            <person name="Hosoyama A."/>
            <person name="Uohara A."/>
            <person name="Ohji S."/>
            <person name="Ichikawa N."/>
        </authorList>
    </citation>
    <scope>NUCLEOTIDE SEQUENCE [LARGE SCALE GENOMIC DNA]</scope>
    <source>
        <strain evidence="1 2">NBRC 108950</strain>
    </source>
</reference>
<evidence type="ECO:0008006" key="3">
    <source>
        <dbReference type="Google" id="ProtNLM"/>
    </source>
</evidence>
<keyword evidence="2" id="KW-1185">Reference proteome</keyword>
<name>A0A512N3P9_9HYPH</name>
<evidence type="ECO:0000313" key="2">
    <source>
        <dbReference type="Proteomes" id="UP000321058"/>
    </source>
</evidence>
<protein>
    <recommendedName>
        <fullName evidence="3">N-acetyltransferase domain-containing protein</fullName>
    </recommendedName>
</protein>
<accession>A0A512N3P9</accession>
<dbReference type="EMBL" id="BKAJ01000004">
    <property type="protein sequence ID" value="GEP53231.1"/>
    <property type="molecule type" value="Genomic_DNA"/>
</dbReference>